<proteinExistence type="predicted"/>
<evidence type="ECO:0000313" key="1">
    <source>
        <dbReference type="EMBL" id="OGY97407.1"/>
    </source>
</evidence>
<dbReference type="AlphaFoldDB" id="A0A1G2CA94"/>
<dbReference type="PANTHER" id="PTHR37953">
    <property type="entry name" value="UPF0127 PROTEIN MJ1496"/>
    <property type="match status" value="1"/>
</dbReference>
<evidence type="ECO:0000313" key="2">
    <source>
        <dbReference type="Proteomes" id="UP000176349"/>
    </source>
</evidence>
<dbReference type="Pfam" id="PF02643">
    <property type="entry name" value="DUF192"/>
    <property type="match status" value="1"/>
</dbReference>
<accession>A0A1G2CA94</accession>
<dbReference type="InterPro" id="IPR003795">
    <property type="entry name" value="DUF192"/>
</dbReference>
<sequence>MSRTFFVIILLAGLAGGAYYLIYGFPKIELAKVIVGERAFYVEVADTDEERGRGLAFRDKLGSDGMLFLFETPGPYGFWMKDVRFPLDIIFIHEGRVFSFERGAPVPQDNENPPVYYPPSNIKISQVLELPGFSIDRYNIRLGDPVQIILPEERL</sequence>
<comment type="caution">
    <text evidence="1">The sequence shown here is derived from an EMBL/GenBank/DDBJ whole genome shotgun (WGS) entry which is preliminary data.</text>
</comment>
<gene>
    <name evidence="1" type="ORF">A2128_01615</name>
</gene>
<organism evidence="1 2">
    <name type="scientific">Candidatus Liptonbacteria bacterium GWC1_60_9</name>
    <dbReference type="NCBI Taxonomy" id="1798645"/>
    <lineage>
        <taxon>Bacteria</taxon>
        <taxon>Candidatus Liptoniibacteriota</taxon>
    </lineage>
</organism>
<evidence type="ECO:0008006" key="3">
    <source>
        <dbReference type="Google" id="ProtNLM"/>
    </source>
</evidence>
<protein>
    <recommendedName>
        <fullName evidence="3">DUF192 domain-containing protein</fullName>
    </recommendedName>
</protein>
<dbReference type="Proteomes" id="UP000176349">
    <property type="component" value="Unassembled WGS sequence"/>
</dbReference>
<dbReference type="EMBL" id="MHKV01000012">
    <property type="protein sequence ID" value="OGY97407.1"/>
    <property type="molecule type" value="Genomic_DNA"/>
</dbReference>
<name>A0A1G2CA94_9BACT</name>
<dbReference type="PANTHER" id="PTHR37953:SF1">
    <property type="entry name" value="UPF0127 PROTEIN MJ1496"/>
    <property type="match status" value="1"/>
</dbReference>
<dbReference type="InterPro" id="IPR038695">
    <property type="entry name" value="Saro_0823-like_sf"/>
</dbReference>
<reference evidence="1 2" key="1">
    <citation type="journal article" date="2016" name="Nat. Commun.">
        <title>Thousands of microbial genomes shed light on interconnected biogeochemical processes in an aquifer system.</title>
        <authorList>
            <person name="Anantharaman K."/>
            <person name="Brown C.T."/>
            <person name="Hug L.A."/>
            <person name="Sharon I."/>
            <person name="Castelle C.J."/>
            <person name="Probst A.J."/>
            <person name="Thomas B.C."/>
            <person name="Singh A."/>
            <person name="Wilkins M.J."/>
            <person name="Karaoz U."/>
            <person name="Brodie E.L."/>
            <person name="Williams K.H."/>
            <person name="Hubbard S.S."/>
            <person name="Banfield J.F."/>
        </authorList>
    </citation>
    <scope>NUCLEOTIDE SEQUENCE [LARGE SCALE GENOMIC DNA]</scope>
</reference>
<dbReference type="Gene3D" id="2.60.120.1140">
    <property type="entry name" value="Protein of unknown function DUF192"/>
    <property type="match status" value="1"/>
</dbReference>